<dbReference type="OrthoDB" id="6143588at2759"/>
<dbReference type="GO" id="GO:0031012">
    <property type="term" value="C:extracellular matrix"/>
    <property type="evidence" value="ECO:0007669"/>
    <property type="project" value="TreeGrafter"/>
</dbReference>
<dbReference type="InterPro" id="IPR005135">
    <property type="entry name" value="Endo/exonuclease/phosphatase"/>
</dbReference>
<accession>A0A8S3SIJ6</accession>
<evidence type="ECO:0000256" key="2">
    <source>
        <dbReference type="ARBA" id="ARBA00022771"/>
    </source>
</evidence>
<evidence type="ECO:0000313" key="8">
    <source>
        <dbReference type="Proteomes" id="UP000683360"/>
    </source>
</evidence>
<dbReference type="InterPro" id="IPR019787">
    <property type="entry name" value="Znf_PHD-finger"/>
</dbReference>
<dbReference type="SUPFAM" id="SSF57903">
    <property type="entry name" value="FYVE/PHD zinc finger"/>
    <property type="match status" value="1"/>
</dbReference>
<sequence>MFSSIDSISISSWNVHGLGQKHRDPDFLELINHDINILIETWKGVEPDVQIPEYNYYCKQRTKANKAKRNSGGIIVYYKKKFEKGITYLKNVTKSQNRLWMKLDKSFFGLQDDLYICGIYIPPKNSPHYNNEYEGLESEISFLSSKGNFLLMGDFNSRVSNYSDFVANDENNINLTHILPDNYKSDFQLTRKSQDKIINPQGRDLLDLCVSAQLRILNGRFIGDLLGNMTFFSMKGCSVVDYAITSESLLSSVNYFIVKTPSYFSDHNQIVTHLKCDGKLPNINNIYKKIDFEFKWTNTSKLLLENELKEKYIYEELNNFQQTNFENTQDGLNRATDLISDIYITLSHKDLSNGLNVFYWLRHVKHRRLSKSINGLETSGHRFILLLMSGIEQNPGPRHPKFPCGICKKACKLQSIACDECDQWLHKICIGMSTTEFSRLGNSSDTWKCPNCAAPNNSSIIYSTPQLDENNTNEQMINQSEHPSLIHSESDISFPSTSSITNTTRSSVNTEHDSTFDILPESNGITTSSPIKPKSKTFNRANNTKCLRILNINFQSLRKKGKLLELLIIDTDPDIILGTETWLDDTISSSEILSNDLDYNIQRRDRPTDRHGGVLIAAKKHLQLHNVYKSKNIEMISGVITTNSKKITLASYYRPPNRTDNEYLEYTQDEFNRLKNSTKKNILIIGGDFNIPDINWEQLAINGKQYPSKVNQTFLDIVADINLEQIVDFPTRKEKTLDLILTSHPSFKQRCKPIPAIGNSDHDIVLLDTSIKAQKPKPVKRKIQLWKRTNIDEIQNEVRLFAETF</sequence>
<feature type="domain" description="PHD-type" evidence="6">
    <location>
        <begin position="401"/>
        <end position="455"/>
    </location>
</feature>
<dbReference type="InterPro" id="IPR013083">
    <property type="entry name" value="Znf_RING/FYVE/PHD"/>
</dbReference>
<dbReference type="AlphaFoldDB" id="A0A8S3SIJ6"/>
<evidence type="ECO:0000256" key="3">
    <source>
        <dbReference type="ARBA" id="ARBA00022833"/>
    </source>
</evidence>
<dbReference type="InterPro" id="IPR036691">
    <property type="entry name" value="Endo/exonu/phosph_ase_sf"/>
</dbReference>
<dbReference type="GO" id="GO:0061343">
    <property type="term" value="P:cell adhesion involved in heart morphogenesis"/>
    <property type="evidence" value="ECO:0007669"/>
    <property type="project" value="TreeGrafter"/>
</dbReference>
<dbReference type="Gene3D" id="3.30.40.10">
    <property type="entry name" value="Zinc/RING finger domain, C3HC4 (zinc finger)"/>
    <property type="match status" value="1"/>
</dbReference>
<dbReference type="PANTHER" id="PTHR33395">
    <property type="entry name" value="TRANSCRIPTASE, PUTATIVE-RELATED-RELATED"/>
    <property type="match status" value="1"/>
</dbReference>
<dbReference type="Pfam" id="PF14529">
    <property type="entry name" value="Exo_endo_phos_2"/>
    <property type="match status" value="2"/>
</dbReference>
<dbReference type="InterPro" id="IPR019786">
    <property type="entry name" value="Zinc_finger_PHD-type_CS"/>
</dbReference>
<comment type="caution">
    <text evidence="7">The sequence shown here is derived from an EMBL/GenBank/DDBJ whole genome shotgun (WGS) entry which is preliminary data.</text>
</comment>
<organism evidence="7 8">
    <name type="scientific">Mytilus edulis</name>
    <name type="common">Blue mussel</name>
    <dbReference type="NCBI Taxonomy" id="6550"/>
    <lineage>
        <taxon>Eukaryota</taxon>
        <taxon>Metazoa</taxon>
        <taxon>Spiralia</taxon>
        <taxon>Lophotrochozoa</taxon>
        <taxon>Mollusca</taxon>
        <taxon>Bivalvia</taxon>
        <taxon>Autobranchia</taxon>
        <taxon>Pteriomorphia</taxon>
        <taxon>Mytilida</taxon>
        <taxon>Mytiloidea</taxon>
        <taxon>Mytilidae</taxon>
        <taxon>Mytilinae</taxon>
        <taxon>Mytilus</taxon>
    </lineage>
</organism>
<feature type="region of interest" description="Disordered" evidence="5">
    <location>
        <begin position="514"/>
        <end position="537"/>
    </location>
</feature>
<dbReference type="PROSITE" id="PS01359">
    <property type="entry name" value="ZF_PHD_1"/>
    <property type="match status" value="1"/>
</dbReference>
<evidence type="ECO:0000313" key="7">
    <source>
        <dbReference type="EMBL" id="CAG2219994.1"/>
    </source>
</evidence>
<keyword evidence="3" id="KW-0862">Zinc</keyword>
<dbReference type="Pfam" id="PF00628">
    <property type="entry name" value="PHD"/>
    <property type="match status" value="1"/>
</dbReference>
<dbReference type="InterPro" id="IPR001965">
    <property type="entry name" value="Znf_PHD"/>
</dbReference>
<name>A0A8S3SIJ6_MYTED</name>
<evidence type="ECO:0000256" key="4">
    <source>
        <dbReference type="PROSITE-ProRule" id="PRU00146"/>
    </source>
</evidence>
<keyword evidence="8" id="KW-1185">Reference proteome</keyword>
<evidence type="ECO:0000256" key="5">
    <source>
        <dbReference type="SAM" id="MobiDB-lite"/>
    </source>
</evidence>
<dbReference type="Gene3D" id="3.60.10.10">
    <property type="entry name" value="Endonuclease/exonuclease/phosphatase"/>
    <property type="match status" value="2"/>
</dbReference>
<evidence type="ECO:0000259" key="6">
    <source>
        <dbReference type="PROSITE" id="PS50016"/>
    </source>
</evidence>
<dbReference type="GO" id="GO:0008270">
    <property type="term" value="F:zinc ion binding"/>
    <property type="evidence" value="ECO:0007669"/>
    <property type="project" value="UniProtKB-KW"/>
</dbReference>
<keyword evidence="1" id="KW-0479">Metal-binding</keyword>
<dbReference type="GO" id="GO:0007508">
    <property type="term" value="P:larval heart development"/>
    <property type="evidence" value="ECO:0007669"/>
    <property type="project" value="TreeGrafter"/>
</dbReference>
<dbReference type="PANTHER" id="PTHR33395:SF22">
    <property type="entry name" value="REVERSE TRANSCRIPTASE DOMAIN-CONTAINING PROTEIN"/>
    <property type="match status" value="1"/>
</dbReference>
<evidence type="ECO:0000256" key="1">
    <source>
        <dbReference type="ARBA" id="ARBA00022723"/>
    </source>
</evidence>
<dbReference type="PROSITE" id="PS50016">
    <property type="entry name" value="ZF_PHD_2"/>
    <property type="match status" value="1"/>
</dbReference>
<proteinExistence type="predicted"/>
<dbReference type="Proteomes" id="UP000683360">
    <property type="component" value="Unassembled WGS sequence"/>
</dbReference>
<protein>
    <recommendedName>
        <fullName evidence="6">PHD-type domain-containing protein</fullName>
    </recommendedName>
</protein>
<dbReference type="SMART" id="SM00249">
    <property type="entry name" value="PHD"/>
    <property type="match status" value="1"/>
</dbReference>
<reference evidence="7" key="1">
    <citation type="submission" date="2021-03" db="EMBL/GenBank/DDBJ databases">
        <authorList>
            <person name="Bekaert M."/>
        </authorList>
    </citation>
    <scope>NUCLEOTIDE SEQUENCE</scope>
</reference>
<gene>
    <name evidence="7" type="ORF">MEDL_33479</name>
</gene>
<dbReference type="SUPFAM" id="SSF56219">
    <property type="entry name" value="DNase I-like"/>
    <property type="match status" value="2"/>
</dbReference>
<dbReference type="EMBL" id="CAJPWZ010001648">
    <property type="protein sequence ID" value="CAG2219994.1"/>
    <property type="molecule type" value="Genomic_DNA"/>
</dbReference>
<keyword evidence="2 4" id="KW-0863">Zinc-finger</keyword>
<dbReference type="InterPro" id="IPR011011">
    <property type="entry name" value="Znf_FYVE_PHD"/>
</dbReference>
<dbReference type="GO" id="GO:0003824">
    <property type="term" value="F:catalytic activity"/>
    <property type="evidence" value="ECO:0007669"/>
    <property type="project" value="InterPro"/>
</dbReference>
<feature type="compositionally biased region" description="Polar residues" evidence="5">
    <location>
        <begin position="523"/>
        <end position="537"/>
    </location>
</feature>